<protein>
    <submittedName>
        <fullName evidence="6">Coenzyme F420-reducing hydrogenase, delta subunit</fullName>
    </submittedName>
</protein>
<name>H5Y465_9FIRM</name>
<keyword evidence="3" id="KW-0408">Iron</keyword>
<evidence type="ECO:0000256" key="3">
    <source>
        <dbReference type="ARBA" id="ARBA00023004"/>
    </source>
</evidence>
<evidence type="ECO:0000256" key="1">
    <source>
        <dbReference type="ARBA" id="ARBA00022723"/>
    </source>
</evidence>
<gene>
    <name evidence="6" type="ORF">DesyoDRAFT_2680</name>
</gene>
<evidence type="ECO:0000259" key="5">
    <source>
        <dbReference type="Pfam" id="PF02662"/>
    </source>
</evidence>
<dbReference type="HOGENOM" id="CLU_095272_2_0_9"/>
<dbReference type="GO" id="GO:0046872">
    <property type="term" value="F:metal ion binding"/>
    <property type="evidence" value="ECO:0007669"/>
    <property type="project" value="UniProtKB-KW"/>
</dbReference>
<proteinExistence type="predicted"/>
<dbReference type="Pfam" id="PF02662">
    <property type="entry name" value="FlpD"/>
    <property type="match status" value="1"/>
</dbReference>
<dbReference type="RefSeq" id="WP_007783738.1">
    <property type="nucleotide sequence ID" value="NZ_CM001441.1"/>
</dbReference>
<keyword evidence="4" id="KW-0411">Iron-sulfur</keyword>
<feature type="domain" description="F420-non-reducing hydrogenase iron-sulfur subunit D" evidence="5">
    <location>
        <begin position="17"/>
        <end position="139"/>
    </location>
</feature>
<dbReference type="OrthoDB" id="9785566at2"/>
<keyword evidence="1" id="KW-0479">Metal-binding</keyword>
<organism evidence="6 7">
    <name type="scientific">Desulfosporosinus youngiae DSM 17734</name>
    <dbReference type="NCBI Taxonomy" id="768710"/>
    <lineage>
        <taxon>Bacteria</taxon>
        <taxon>Bacillati</taxon>
        <taxon>Bacillota</taxon>
        <taxon>Clostridia</taxon>
        <taxon>Eubacteriales</taxon>
        <taxon>Desulfitobacteriaceae</taxon>
        <taxon>Desulfosporosinus</taxon>
    </lineage>
</organism>
<evidence type="ECO:0000256" key="4">
    <source>
        <dbReference type="ARBA" id="ARBA00023014"/>
    </source>
</evidence>
<dbReference type="GO" id="GO:0051536">
    <property type="term" value="F:iron-sulfur cluster binding"/>
    <property type="evidence" value="ECO:0007669"/>
    <property type="project" value="UniProtKB-KW"/>
</dbReference>
<dbReference type="InterPro" id="IPR003813">
    <property type="entry name" value="MvhD/FlpD"/>
</dbReference>
<keyword evidence="7" id="KW-1185">Reference proteome</keyword>
<keyword evidence="2" id="KW-0560">Oxidoreductase</keyword>
<dbReference type="AlphaFoldDB" id="H5Y465"/>
<dbReference type="eggNOG" id="COG1908">
    <property type="taxonomic scope" value="Bacteria"/>
</dbReference>
<dbReference type="GO" id="GO:0016491">
    <property type="term" value="F:oxidoreductase activity"/>
    <property type="evidence" value="ECO:0007669"/>
    <property type="project" value="UniProtKB-KW"/>
</dbReference>
<accession>H5Y465</accession>
<evidence type="ECO:0000256" key="2">
    <source>
        <dbReference type="ARBA" id="ARBA00023002"/>
    </source>
</evidence>
<evidence type="ECO:0000313" key="6">
    <source>
        <dbReference type="EMBL" id="EHQ89746.1"/>
    </source>
</evidence>
<sequence>MGEIQVETETKNYEPKIAAFLCNWCSYAGADLAGVGRIQYPATIRTIRVPCSGRINPLYVLKAMANGADGVLVSGCHPGDCHYISGNYVARRKFALIKSLLNHVGLEEDRVNFSWVSAAEGIRFAEVVKGVTERVSALGPNNGIFKVDDGGAAGE</sequence>
<reference evidence="6 7" key="1">
    <citation type="submission" date="2011-11" db="EMBL/GenBank/DDBJ databases">
        <title>The Noncontiguous Finished genome of Desulfosporosinus youngiae DSM 17734.</title>
        <authorList>
            <consortium name="US DOE Joint Genome Institute (JGI-PGF)"/>
            <person name="Lucas S."/>
            <person name="Han J."/>
            <person name="Lapidus A."/>
            <person name="Cheng J.-F."/>
            <person name="Goodwin L."/>
            <person name="Pitluck S."/>
            <person name="Peters L."/>
            <person name="Ovchinnikova G."/>
            <person name="Lu M."/>
            <person name="Land M.L."/>
            <person name="Hauser L."/>
            <person name="Pester M."/>
            <person name="Spring S."/>
            <person name="Ollivier B."/>
            <person name="Rattei T."/>
            <person name="Klenk H.-P."/>
            <person name="Wagner M."/>
            <person name="Loy A."/>
            <person name="Woyke T.J."/>
        </authorList>
    </citation>
    <scope>NUCLEOTIDE SEQUENCE [LARGE SCALE GENOMIC DNA]</scope>
    <source>
        <strain evidence="6 7">DSM 17734</strain>
    </source>
</reference>
<dbReference type="Proteomes" id="UP000005104">
    <property type="component" value="Chromosome"/>
</dbReference>
<evidence type="ECO:0000313" key="7">
    <source>
        <dbReference type="Proteomes" id="UP000005104"/>
    </source>
</evidence>
<dbReference type="EMBL" id="CM001441">
    <property type="protein sequence ID" value="EHQ89746.1"/>
    <property type="molecule type" value="Genomic_DNA"/>
</dbReference>
<dbReference type="STRING" id="768710.DesyoDRAFT_2680"/>